<evidence type="ECO:0000256" key="12">
    <source>
        <dbReference type="ARBA" id="ARBA00023136"/>
    </source>
</evidence>
<dbReference type="InterPro" id="IPR005719">
    <property type="entry name" value="Dihydroorotate_DH_2"/>
</dbReference>
<gene>
    <name evidence="16" type="ORF">DAY19_06195</name>
</gene>
<evidence type="ECO:0000256" key="8">
    <source>
        <dbReference type="ARBA" id="ARBA00022630"/>
    </source>
</evidence>
<dbReference type="InterPro" id="IPR005720">
    <property type="entry name" value="Dihydroorotate_DH_cat"/>
</dbReference>
<dbReference type="Pfam" id="PF01180">
    <property type="entry name" value="DHO_dh"/>
    <property type="match status" value="1"/>
</dbReference>
<dbReference type="NCBIfam" id="NF003652">
    <property type="entry name" value="PRK05286.2-5"/>
    <property type="match status" value="1"/>
</dbReference>
<comment type="pathway">
    <text evidence="4">Pyrimidine metabolism; UMP biosynthesis via de novo pathway; orotate from (S)-dihydroorotate (quinone route): step 1/1.</text>
</comment>
<dbReference type="PANTHER" id="PTHR48109">
    <property type="entry name" value="DIHYDROOROTATE DEHYDROGENASE (QUINONE), MITOCHONDRIAL-RELATED"/>
    <property type="match status" value="1"/>
</dbReference>
<dbReference type="RefSeq" id="WP_114706338.1">
    <property type="nucleotide sequence ID" value="NZ_QDKL01000002.1"/>
</dbReference>
<dbReference type="PROSITE" id="PS00911">
    <property type="entry name" value="DHODEHASE_1"/>
    <property type="match status" value="1"/>
</dbReference>
<evidence type="ECO:0000256" key="14">
    <source>
        <dbReference type="NCBIfam" id="TIGR01036"/>
    </source>
</evidence>
<evidence type="ECO:0000313" key="16">
    <source>
        <dbReference type="EMBL" id="RZF21271.1"/>
    </source>
</evidence>
<keyword evidence="9" id="KW-0288">FMN</keyword>
<organism evidence="16 17">
    <name type="scientific">Halobacteriovorax vibrionivorans</name>
    <dbReference type="NCBI Taxonomy" id="2152716"/>
    <lineage>
        <taxon>Bacteria</taxon>
        <taxon>Pseudomonadati</taxon>
        <taxon>Bdellovibrionota</taxon>
        <taxon>Bacteriovoracia</taxon>
        <taxon>Bacteriovoracales</taxon>
        <taxon>Halobacteriovoraceae</taxon>
        <taxon>Halobacteriovorax</taxon>
    </lineage>
</organism>
<keyword evidence="11 16" id="KW-0560">Oxidoreductase</keyword>
<evidence type="ECO:0000256" key="9">
    <source>
        <dbReference type="ARBA" id="ARBA00022643"/>
    </source>
</evidence>
<dbReference type="InterPro" id="IPR001295">
    <property type="entry name" value="Dihydroorotate_DH_CS"/>
</dbReference>
<name>A0ABY0IHD7_9BACT</name>
<dbReference type="CDD" id="cd04738">
    <property type="entry name" value="DHOD_2_like"/>
    <property type="match status" value="1"/>
</dbReference>
<dbReference type="InterPro" id="IPR050074">
    <property type="entry name" value="DHO_dehydrogenase"/>
</dbReference>
<dbReference type="GO" id="GO:0106430">
    <property type="term" value="F:dihydroorotate dehydrogenase (quinone) activity"/>
    <property type="evidence" value="ECO:0007669"/>
    <property type="project" value="UniProtKB-EC"/>
</dbReference>
<evidence type="ECO:0000256" key="2">
    <source>
        <dbReference type="ARBA" id="ARBA00003125"/>
    </source>
</evidence>
<keyword evidence="17" id="KW-1185">Reference proteome</keyword>
<proteinExistence type="inferred from homology"/>
<evidence type="ECO:0000256" key="5">
    <source>
        <dbReference type="ARBA" id="ARBA00005359"/>
    </source>
</evidence>
<dbReference type="PIRSF" id="PIRSF000164">
    <property type="entry name" value="DHO_oxidase"/>
    <property type="match status" value="1"/>
</dbReference>
<keyword evidence="8" id="KW-0285">Flavoprotein</keyword>
<dbReference type="Gene3D" id="3.20.20.70">
    <property type="entry name" value="Aldolase class I"/>
    <property type="match status" value="1"/>
</dbReference>
<evidence type="ECO:0000256" key="1">
    <source>
        <dbReference type="ARBA" id="ARBA00001917"/>
    </source>
</evidence>
<accession>A0ABY0IHD7</accession>
<keyword evidence="10" id="KW-0665">Pyrimidine biosynthesis</keyword>
<keyword evidence="12" id="KW-0472">Membrane</keyword>
<comment type="function">
    <text evidence="2">Catalyzes the conversion of dihydroorotate to orotate with quinone as electron acceptor.</text>
</comment>
<dbReference type="InterPro" id="IPR013785">
    <property type="entry name" value="Aldolase_TIM"/>
</dbReference>
<evidence type="ECO:0000256" key="4">
    <source>
        <dbReference type="ARBA" id="ARBA00005161"/>
    </source>
</evidence>
<evidence type="ECO:0000256" key="3">
    <source>
        <dbReference type="ARBA" id="ARBA00004370"/>
    </source>
</evidence>
<comment type="caution">
    <text evidence="16">The sequence shown here is derived from an EMBL/GenBank/DDBJ whole genome shotgun (WGS) entry which is preliminary data.</text>
</comment>
<evidence type="ECO:0000256" key="11">
    <source>
        <dbReference type="ARBA" id="ARBA00023002"/>
    </source>
</evidence>
<comment type="subcellular location">
    <subcellularLocation>
        <location evidence="3">Membrane</location>
    </subcellularLocation>
</comment>
<evidence type="ECO:0000313" key="17">
    <source>
        <dbReference type="Proteomes" id="UP000443582"/>
    </source>
</evidence>
<comment type="catalytic activity">
    <reaction evidence="13">
        <text>(S)-dihydroorotate + a quinone = orotate + a quinol</text>
        <dbReference type="Rhea" id="RHEA:30187"/>
        <dbReference type="ChEBI" id="CHEBI:24646"/>
        <dbReference type="ChEBI" id="CHEBI:30839"/>
        <dbReference type="ChEBI" id="CHEBI:30864"/>
        <dbReference type="ChEBI" id="CHEBI:132124"/>
        <dbReference type="EC" id="1.3.5.2"/>
    </reaction>
</comment>
<evidence type="ECO:0000256" key="7">
    <source>
        <dbReference type="ARBA" id="ARBA00018366"/>
    </source>
</evidence>
<evidence type="ECO:0000256" key="10">
    <source>
        <dbReference type="ARBA" id="ARBA00022975"/>
    </source>
</evidence>
<sequence length="348" mass="38991">MVYSALKSLLFKLDAEDAHDLTIKLMESFPLFASLFNTHIDPKTCLKVGNLTWKSPVGLAAGLDKNARAYEFLSQVGFGAIEVGTVTPRPQIGNERPRLFRYIEEESIRNCMGFNNLGSDFMYQQVLKLKSKGLSIPLGVNIGKNKTTPDEEAPKDYGLLYQKFKDIADYIVINVSSPNTPGLRSHQTKDALEKLFKALDRKEEEVDLYLKIAPDIEMDEIDAILETAAKFRLTGIIATNTTIMPERGVGGISGKLLYKKAHNIRKACLEKIKNYPSLEFIGVGGFASYNDVVEYWRAGGRALQIYSAFIFQGPKLLSSINESIQSDLARLELKSIDELINYYQRKAL</sequence>
<evidence type="ECO:0000259" key="15">
    <source>
        <dbReference type="Pfam" id="PF01180"/>
    </source>
</evidence>
<comment type="similarity">
    <text evidence="5">Belongs to the dihydroorotate dehydrogenase family. Type 2 subfamily.</text>
</comment>
<reference evidence="17" key="1">
    <citation type="journal article" date="2019" name="Int. J. Syst. Evol. Microbiol.">
        <title>Halobacteriovorax valvorus sp. nov., a novel prokaryotic predator isolated from coastal seawater of China.</title>
        <authorList>
            <person name="Chen M.-X."/>
        </authorList>
    </citation>
    <scope>NUCLEOTIDE SEQUENCE [LARGE SCALE GENOMIC DNA]</scope>
    <source>
        <strain evidence="17">BL9</strain>
    </source>
</reference>
<protein>
    <recommendedName>
        <fullName evidence="7 14">Dihydroorotate dehydrogenase (quinone)</fullName>
        <ecNumber evidence="6 14">1.3.5.2</ecNumber>
    </recommendedName>
</protein>
<dbReference type="NCBIfam" id="TIGR01036">
    <property type="entry name" value="pyrD_sub2"/>
    <property type="match status" value="1"/>
</dbReference>
<comment type="cofactor">
    <cofactor evidence="1">
        <name>FMN</name>
        <dbReference type="ChEBI" id="CHEBI:58210"/>
    </cofactor>
</comment>
<dbReference type="Proteomes" id="UP000443582">
    <property type="component" value="Unassembled WGS sequence"/>
</dbReference>
<evidence type="ECO:0000256" key="13">
    <source>
        <dbReference type="ARBA" id="ARBA00048639"/>
    </source>
</evidence>
<dbReference type="InterPro" id="IPR012135">
    <property type="entry name" value="Dihydroorotate_DH_1_2"/>
</dbReference>
<evidence type="ECO:0000256" key="6">
    <source>
        <dbReference type="ARBA" id="ARBA00012791"/>
    </source>
</evidence>
<feature type="domain" description="Dihydroorotate dehydrogenase catalytic" evidence="15">
    <location>
        <begin position="46"/>
        <end position="327"/>
    </location>
</feature>
<dbReference type="PANTHER" id="PTHR48109:SF4">
    <property type="entry name" value="DIHYDROOROTATE DEHYDROGENASE (QUINONE), MITOCHONDRIAL"/>
    <property type="match status" value="1"/>
</dbReference>
<dbReference type="SUPFAM" id="SSF51395">
    <property type="entry name" value="FMN-linked oxidoreductases"/>
    <property type="match status" value="1"/>
</dbReference>
<dbReference type="EC" id="1.3.5.2" evidence="6 14"/>
<dbReference type="EMBL" id="QDKL01000002">
    <property type="protein sequence ID" value="RZF21271.1"/>
    <property type="molecule type" value="Genomic_DNA"/>
</dbReference>